<dbReference type="PROSITE" id="PS00942">
    <property type="entry name" value="GLPT"/>
    <property type="match status" value="1"/>
</dbReference>
<dbReference type="Gene3D" id="1.20.1250.20">
    <property type="entry name" value="MFS general substrate transporter like domains"/>
    <property type="match status" value="2"/>
</dbReference>
<dbReference type="InterPro" id="IPR021159">
    <property type="entry name" value="Sugar-P_transporter_CS"/>
</dbReference>
<proteinExistence type="inferred from homology"/>
<evidence type="ECO:0000256" key="6">
    <source>
        <dbReference type="ARBA" id="ARBA00022989"/>
    </source>
</evidence>
<feature type="transmembrane region" description="Helical" evidence="9">
    <location>
        <begin position="26"/>
        <end position="44"/>
    </location>
</feature>
<dbReference type="GO" id="GO:0035435">
    <property type="term" value="P:phosphate ion transmembrane transport"/>
    <property type="evidence" value="ECO:0007669"/>
    <property type="project" value="TreeGrafter"/>
</dbReference>
<dbReference type="InterPro" id="IPR020846">
    <property type="entry name" value="MFS_dom"/>
</dbReference>
<evidence type="ECO:0000256" key="1">
    <source>
        <dbReference type="ARBA" id="ARBA00004651"/>
    </source>
</evidence>
<dbReference type="GO" id="GO:0015169">
    <property type="term" value="F:glycerol-3-phosphate transmembrane transporter activity"/>
    <property type="evidence" value="ECO:0007669"/>
    <property type="project" value="UniProtKB-UniRule"/>
</dbReference>
<keyword evidence="4" id="KW-1003">Cell membrane</keyword>
<dbReference type="OrthoDB" id="9766638at2"/>
<evidence type="ECO:0000256" key="8">
    <source>
        <dbReference type="NCBIfam" id="TIGR00712"/>
    </source>
</evidence>
<evidence type="ECO:0000256" key="3">
    <source>
        <dbReference type="ARBA" id="ARBA00022448"/>
    </source>
</evidence>
<evidence type="ECO:0000259" key="10">
    <source>
        <dbReference type="PROSITE" id="PS50850"/>
    </source>
</evidence>
<evidence type="ECO:0000256" key="9">
    <source>
        <dbReference type="SAM" id="Phobius"/>
    </source>
</evidence>
<dbReference type="InterPro" id="IPR036259">
    <property type="entry name" value="MFS_trans_sf"/>
</dbReference>
<dbReference type="GO" id="GO:0005886">
    <property type="term" value="C:plasma membrane"/>
    <property type="evidence" value="ECO:0007669"/>
    <property type="project" value="UniProtKB-SubCell"/>
</dbReference>
<dbReference type="RefSeq" id="WP_063185379.1">
    <property type="nucleotide sequence ID" value="NZ_JAAIVH010000001.1"/>
</dbReference>
<dbReference type="InterPro" id="IPR005267">
    <property type="entry name" value="G3P_transporter"/>
</dbReference>
<dbReference type="Proteomes" id="UP000076563">
    <property type="component" value="Unassembled WGS sequence"/>
</dbReference>
<dbReference type="PANTHER" id="PTHR43826">
    <property type="entry name" value="GLUCOSE-6-PHOSPHATE EXCHANGER SLC37A4"/>
    <property type="match status" value="1"/>
</dbReference>
<feature type="transmembrane region" description="Helical" evidence="9">
    <location>
        <begin position="424"/>
        <end position="445"/>
    </location>
</feature>
<evidence type="ECO:0000256" key="4">
    <source>
        <dbReference type="ARBA" id="ARBA00022475"/>
    </source>
</evidence>
<feature type="transmembrane region" description="Helical" evidence="9">
    <location>
        <begin position="159"/>
        <end position="184"/>
    </location>
</feature>
<feature type="domain" description="Major facilitator superfamily (MFS) profile" evidence="10">
    <location>
        <begin position="26"/>
        <end position="448"/>
    </location>
</feature>
<evidence type="ECO:0000256" key="2">
    <source>
        <dbReference type="ARBA" id="ARBA00009598"/>
    </source>
</evidence>
<evidence type="ECO:0000313" key="11">
    <source>
        <dbReference type="EMBL" id="KZE74896.1"/>
    </source>
</evidence>
<sequence>MFNLFKPAPPIDRLPNEKIDSEYKKLRLQVFLGIFIGYAAYYLLRKNFSLAMPYLTAQGFSKAELGFALSAISISYGISKFVMATISDRSNAKMFLPAGLVLSAIVSLLMGVVPFFTSSVAIMFIMLFLNGWFQGMGWPPSGRVLVHWFSLNERGNKTAIWNVAHNVGGGVMAPLAVAGVAIFAGMSGFSQSGYEGVFILPALVAIVFAVVSYFLIRDTPQSVGLPSIEEYRNDYPSATKKTFETELSTKEILFKYVLNNKWVWAIAFANIFVYFVRYGVLDWAPTYLSEEKGFNMNKSSWAYFLYEWAGIPGTLLCGWISDKMFKGRRGPAGVVFMIGVLIAVLVYWFNPPGNPTVDMLCLIAIGFLIYGPVMLVGLQALDFVPKKAAGTAAGLTGLFGYLGGTVTANALMGVIVSASGWNAGFTLLVVSCAIAAVIFALTWNVRGQEVVKNQH</sequence>
<feature type="transmembrane region" description="Helical" evidence="9">
    <location>
        <begin position="398"/>
        <end position="418"/>
    </location>
</feature>
<protein>
    <recommendedName>
        <fullName evidence="8">Glycerol-3-phosphate transporter</fullName>
    </recommendedName>
</protein>
<dbReference type="Pfam" id="PF07690">
    <property type="entry name" value="MFS_1"/>
    <property type="match status" value="1"/>
</dbReference>
<feature type="transmembrane region" description="Helical" evidence="9">
    <location>
        <begin position="356"/>
        <end position="378"/>
    </location>
</feature>
<gene>
    <name evidence="11" type="ORF">AV654_28540</name>
</gene>
<dbReference type="PIRSF" id="PIRSF002808">
    <property type="entry name" value="Hexose_phosphate_transp"/>
    <property type="match status" value="1"/>
</dbReference>
<dbReference type="PANTHER" id="PTHR43826:SF6">
    <property type="entry name" value="GLYCEROL-3-PHOSPHATE TRANSPORTER"/>
    <property type="match status" value="1"/>
</dbReference>
<evidence type="ECO:0000313" key="12">
    <source>
        <dbReference type="Proteomes" id="UP000076563"/>
    </source>
</evidence>
<organism evidence="11 12">
    <name type="scientific">Paenibacillus elgii</name>
    <dbReference type="NCBI Taxonomy" id="189691"/>
    <lineage>
        <taxon>Bacteria</taxon>
        <taxon>Bacillati</taxon>
        <taxon>Bacillota</taxon>
        <taxon>Bacilli</taxon>
        <taxon>Bacillales</taxon>
        <taxon>Paenibacillaceae</taxon>
        <taxon>Paenibacillus</taxon>
    </lineage>
</organism>
<keyword evidence="12" id="KW-1185">Reference proteome</keyword>
<reference evidence="12" key="1">
    <citation type="submission" date="2016-01" db="EMBL/GenBank/DDBJ databases">
        <title>Draft genome of Chromobacterium sp. F49.</title>
        <authorList>
            <person name="Hong K.W."/>
        </authorList>
    </citation>
    <scope>NUCLEOTIDE SEQUENCE [LARGE SCALE GENOMIC DNA]</scope>
    <source>
        <strain evidence="12">M63</strain>
    </source>
</reference>
<keyword evidence="3" id="KW-0813">Transport</keyword>
<dbReference type="AlphaFoldDB" id="A0A163VHL1"/>
<keyword evidence="7 9" id="KW-0472">Membrane</keyword>
<dbReference type="InterPro" id="IPR011701">
    <property type="entry name" value="MFS"/>
</dbReference>
<dbReference type="InterPro" id="IPR000849">
    <property type="entry name" value="Sugar_P_transporter"/>
</dbReference>
<dbReference type="NCBIfam" id="TIGR00881">
    <property type="entry name" value="2A0104"/>
    <property type="match status" value="1"/>
</dbReference>
<accession>A0A163VHL1</accession>
<dbReference type="FunFam" id="1.20.1250.20:FF:000007">
    <property type="entry name" value="Glycerol-3-phosphate transporter"/>
    <property type="match status" value="1"/>
</dbReference>
<dbReference type="SUPFAM" id="SSF103473">
    <property type="entry name" value="MFS general substrate transporter"/>
    <property type="match status" value="1"/>
</dbReference>
<feature type="transmembrane region" description="Helical" evidence="9">
    <location>
        <begin position="262"/>
        <end position="281"/>
    </location>
</feature>
<feature type="transmembrane region" description="Helical" evidence="9">
    <location>
        <begin position="64"/>
        <end position="83"/>
    </location>
</feature>
<dbReference type="PROSITE" id="PS50850">
    <property type="entry name" value="MFS"/>
    <property type="match status" value="1"/>
</dbReference>
<dbReference type="STRING" id="1007103.GCA_000213315_00362"/>
<keyword evidence="5 9" id="KW-0812">Transmembrane</keyword>
<evidence type="ECO:0000256" key="7">
    <source>
        <dbReference type="ARBA" id="ARBA00023136"/>
    </source>
</evidence>
<comment type="subcellular location">
    <subcellularLocation>
        <location evidence="1">Cell membrane</location>
        <topology evidence="1">Multi-pass membrane protein</topology>
    </subcellularLocation>
</comment>
<evidence type="ECO:0000256" key="5">
    <source>
        <dbReference type="ARBA" id="ARBA00022692"/>
    </source>
</evidence>
<feature type="transmembrane region" description="Helical" evidence="9">
    <location>
        <begin position="332"/>
        <end position="350"/>
    </location>
</feature>
<feature type="transmembrane region" description="Helical" evidence="9">
    <location>
        <begin position="196"/>
        <end position="216"/>
    </location>
</feature>
<dbReference type="GO" id="GO:0061513">
    <property type="term" value="F:glucose 6-phosphate:phosphate antiporter activity"/>
    <property type="evidence" value="ECO:0007669"/>
    <property type="project" value="TreeGrafter"/>
</dbReference>
<comment type="caution">
    <text evidence="11">The sequence shown here is derived from an EMBL/GenBank/DDBJ whole genome shotgun (WGS) entry which is preliminary data.</text>
</comment>
<name>A0A163VHL1_9BACL</name>
<comment type="similarity">
    <text evidence="2">Belongs to the major facilitator superfamily. Organophosphate:Pi antiporter (OPA) (TC 2.A.1.4) family.</text>
</comment>
<dbReference type="CDD" id="cd17345">
    <property type="entry name" value="MFS_GlpT"/>
    <property type="match status" value="1"/>
</dbReference>
<dbReference type="InterPro" id="IPR051337">
    <property type="entry name" value="OPA_Antiporter"/>
</dbReference>
<dbReference type="NCBIfam" id="TIGR00712">
    <property type="entry name" value="glpT"/>
    <property type="match status" value="1"/>
</dbReference>
<dbReference type="eggNOG" id="COG2271">
    <property type="taxonomic scope" value="Bacteria"/>
</dbReference>
<dbReference type="EMBL" id="LQRA01000075">
    <property type="protein sequence ID" value="KZE74896.1"/>
    <property type="molecule type" value="Genomic_DNA"/>
</dbReference>
<keyword evidence="6 9" id="KW-1133">Transmembrane helix</keyword>
<feature type="transmembrane region" description="Helical" evidence="9">
    <location>
        <begin position="301"/>
        <end position="320"/>
    </location>
</feature>